<reference evidence="3 4" key="1">
    <citation type="submission" date="2023-07" db="EMBL/GenBank/DDBJ databases">
        <title>Sorghum-associated microbial communities from plants grown in Nebraska, USA.</title>
        <authorList>
            <person name="Schachtman D."/>
        </authorList>
    </citation>
    <scope>NUCLEOTIDE SEQUENCE [LARGE SCALE GENOMIC DNA]</scope>
    <source>
        <strain evidence="3 4">BE107</strain>
    </source>
</reference>
<dbReference type="Pfam" id="PF08240">
    <property type="entry name" value="ADH_N"/>
    <property type="match status" value="1"/>
</dbReference>
<organism evidence="3 4">
    <name type="scientific">Pseudoxanthomonas sacheonensis</name>
    <dbReference type="NCBI Taxonomy" id="443615"/>
    <lineage>
        <taxon>Bacteria</taxon>
        <taxon>Pseudomonadati</taxon>
        <taxon>Pseudomonadota</taxon>
        <taxon>Gammaproteobacteria</taxon>
        <taxon>Lysobacterales</taxon>
        <taxon>Lysobacteraceae</taxon>
        <taxon>Pseudoxanthomonas</taxon>
    </lineage>
</organism>
<dbReference type="NCBIfam" id="TIGR02817">
    <property type="entry name" value="adh_fam_1"/>
    <property type="match status" value="1"/>
</dbReference>
<dbReference type="PANTHER" id="PTHR43482">
    <property type="entry name" value="PROTEIN AST1-RELATED"/>
    <property type="match status" value="1"/>
</dbReference>
<dbReference type="InterPro" id="IPR020843">
    <property type="entry name" value="ER"/>
</dbReference>
<keyword evidence="4" id="KW-1185">Reference proteome</keyword>
<keyword evidence="1 3" id="KW-0560">Oxidoreductase</keyword>
<dbReference type="InterPro" id="IPR014182">
    <property type="entry name" value="ADH_Zn_typ-1"/>
</dbReference>
<dbReference type="SMART" id="SM00829">
    <property type="entry name" value="PKS_ER"/>
    <property type="match status" value="1"/>
</dbReference>
<sequence>MKAIALTRYLPISDPESLQDVELPEPIASGHDVLVRVEAVSVNPVDTKIRSPKPQVEAQPKVLGYDAAGVVEAVGENVTLFKPGDEVYYAGDVTRSGSNAQFQLVDERLIGRKPATLDFAQAAALPLTAITAWELLFERMPFSIDTAPIDMEGNTRSLLIIAGAGGVGSIAIQLARHAGFTVIATASRKETIDWCESLGAHHVIDHRQPLAPQLAALGYAQVDVVLNLADTDRYWETVGEIIAPQGHVGLIVEPSGLLKIGDPYKAKCIGIHWEMMFARARFKTPDMIEQHRLLNRVASLIDAGELRTTHTETIGAINAANLRKTHRRLESGTTIGKLVLAGW</sequence>
<feature type="domain" description="Enoyl reductase (ER)" evidence="2">
    <location>
        <begin position="13"/>
        <end position="340"/>
    </location>
</feature>
<gene>
    <name evidence="3" type="ORF">J2W94_002866</name>
</gene>
<dbReference type="Pfam" id="PF13602">
    <property type="entry name" value="ADH_zinc_N_2"/>
    <property type="match status" value="1"/>
</dbReference>
<comment type="similarity">
    <text evidence="1">Belongs to the zinc-containing alcohol dehydrogenase family. Quinone oxidoreductase subfamily.</text>
</comment>
<proteinExistence type="inferred from homology"/>
<dbReference type="RefSeq" id="WP_310094746.1">
    <property type="nucleotide sequence ID" value="NZ_JAVDTT010000003.1"/>
</dbReference>
<dbReference type="PANTHER" id="PTHR43482:SF1">
    <property type="entry name" value="PROTEIN AST1-RELATED"/>
    <property type="match status" value="1"/>
</dbReference>
<keyword evidence="1" id="KW-0479">Metal-binding</keyword>
<evidence type="ECO:0000313" key="3">
    <source>
        <dbReference type="EMBL" id="MDR6842572.1"/>
    </source>
</evidence>
<evidence type="ECO:0000313" key="4">
    <source>
        <dbReference type="Proteomes" id="UP001254759"/>
    </source>
</evidence>
<dbReference type="EMBL" id="JAVDTT010000003">
    <property type="protein sequence ID" value="MDR6842572.1"/>
    <property type="molecule type" value="Genomic_DNA"/>
</dbReference>
<dbReference type="SUPFAM" id="SSF51735">
    <property type="entry name" value="NAD(P)-binding Rossmann-fold domains"/>
    <property type="match status" value="1"/>
</dbReference>
<dbReference type="InterPro" id="IPR036291">
    <property type="entry name" value="NAD(P)-bd_dom_sf"/>
</dbReference>
<name>A0ABU1RUV9_9GAMM</name>
<dbReference type="GO" id="GO:0003960">
    <property type="term" value="F:quinone reductase (NADPH) activity"/>
    <property type="evidence" value="ECO:0007669"/>
    <property type="project" value="UniProtKB-EC"/>
</dbReference>
<evidence type="ECO:0000256" key="1">
    <source>
        <dbReference type="RuleBase" id="RU364000"/>
    </source>
</evidence>
<dbReference type="InterPro" id="IPR011032">
    <property type="entry name" value="GroES-like_sf"/>
</dbReference>
<dbReference type="Gene3D" id="3.90.180.10">
    <property type="entry name" value="Medium-chain alcohol dehydrogenases, catalytic domain"/>
    <property type="match status" value="1"/>
</dbReference>
<evidence type="ECO:0000259" key="2">
    <source>
        <dbReference type="SMART" id="SM00829"/>
    </source>
</evidence>
<protein>
    <recommendedName>
        <fullName evidence="1">Zinc-type alcohol dehydrogenase-like protein</fullName>
    </recommendedName>
</protein>
<dbReference type="InterPro" id="IPR052585">
    <property type="entry name" value="Lipid_raft_assoc_Zn_ADH"/>
</dbReference>
<accession>A0ABU1RUV9</accession>
<dbReference type="InterPro" id="IPR013154">
    <property type="entry name" value="ADH-like_N"/>
</dbReference>
<dbReference type="Gene3D" id="3.40.50.720">
    <property type="entry name" value="NAD(P)-binding Rossmann-like Domain"/>
    <property type="match status" value="1"/>
</dbReference>
<comment type="caution">
    <text evidence="3">The sequence shown here is derived from an EMBL/GenBank/DDBJ whole genome shotgun (WGS) entry which is preliminary data.</text>
</comment>
<dbReference type="SUPFAM" id="SSF50129">
    <property type="entry name" value="GroES-like"/>
    <property type="match status" value="1"/>
</dbReference>
<dbReference type="Proteomes" id="UP001254759">
    <property type="component" value="Unassembled WGS sequence"/>
</dbReference>
<dbReference type="CDD" id="cd08252">
    <property type="entry name" value="AL_MDR"/>
    <property type="match status" value="1"/>
</dbReference>
<keyword evidence="1" id="KW-0862">Zinc</keyword>